<accession>A0A484LN76</accession>
<evidence type="ECO:0000313" key="2">
    <source>
        <dbReference type="Proteomes" id="UP000595140"/>
    </source>
</evidence>
<sequence length="355" mass="41419">MPVQGTDISLSVPIRYPNQPVESLVLQWRTSADVYVLQVKLFKDFQVAHVHPLYDESGKCVHDMSKQNHAFIIKGIISFETPERAWFIYESSVPLPEFLQKTSMARTTHSHKQQITENLILGFLERLREIHNMGLFHGRLRERGSLLIAERAIPKFGNFQGHSKTVIETRCDDEVEDLKAIKDVLKDALMPMKDILNSQVFGFVDSFIVNEFITSSKHLQSVHHHPTFLSEERLMEYIILTHERIQDIQAKLRIDLREIDVEIMKFESCQSWNKSVPNDYIDVLYFNREKWVHDTKPAYLNTPRGFLHFARNIGVHKKDKSWAEHGAMIVDTWPEMLSAFHQVMTCFDMETKLVK</sequence>
<reference evidence="1 2" key="1">
    <citation type="submission" date="2018-04" db="EMBL/GenBank/DDBJ databases">
        <authorList>
            <person name="Vogel A."/>
        </authorList>
    </citation>
    <scope>NUCLEOTIDE SEQUENCE [LARGE SCALE GENOMIC DNA]</scope>
</reference>
<keyword evidence="2" id="KW-1185">Reference proteome</keyword>
<dbReference type="EMBL" id="OOIL02001679">
    <property type="protein sequence ID" value="VFQ77416.1"/>
    <property type="molecule type" value="Genomic_DNA"/>
</dbReference>
<gene>
    <name evidence="1" type="ORF">CCAM_LOCUS19192</name>
</gene>
<dbReference type="AlphaFoldDB" id="A0A484LN76"/>
<organism evidence="1 2">
    <name type="scientific">Cuscuta campestris</name>
    <dbReference type="NCBI Taxonomy" id="132261"/>
    <lineage>
        <taxon>Eukaryota</taxon>
        <taxon>Viridiplantae</taxon>
        <taxon>Streptophyta</taxon>
        <taxon>Embryophyta</taxon>
        <taxon>Tracheophyta</taxon>
        <taxon>Spermatophyta</taxon>
        <taxon>Magnoliopsida</taxon>
        <taxon>eudicotyledons</taxon>
        <taxon>Gunneridae</taxon>
        <taxon>Pentapetalae</taxon>
        <taxon>asterids</taxon>
        <taxon>lamiids</taxon>
        <taxon>Solanales</taxon>
        <taxon>Convolvulaceae</taxon>
        <taxon>Cuscuteae</taxon>
        <taxon>Cuscuta</taxon>
        <taxon>Cuscuta subgen. Grammica</taxon>
        <taxon>Cuscuta sect. Cleistogrammica</taxon>
    </lineage>
</organism>
<evidence type="ECO:0000313" key="1">
    <source>
        <dbReference type="EMBL" id="VFQ77416.1"/>
    </source>
</evidence>
<proteinExistence type="predicted"/>
<protein>
    <submittedName>
        <fullName evidence="1">Uncharacterized protein</fullName>
    </submittedName>
</protein>
<name>A0A484LN76_9ASTE</name>
<dbReference type="Proteomes" id="UP000595140">
    <property type="component" value="Unassembled WGS sequence"/>
</dbReference>